<sequence length="366" mass="39143">MQEAMMTTGPAQIAYGGFLGLLGSASDIDATINVDQSAGAQNISIEFHRSLLGAILPDPLNTEWDLYTLTEVSDPGNVGSAVLGNGTGDTDALQPDGTSLTNRNDWQHDTFKFTFDTSAQAWKDLAIGESLTVEYRVDAVEYGAIGGGTDELTIKLTFVKTCFTADSLILMADGTERRAGDINVGDMIATVDNGARPVRWVGKTVVAGAELEHFPSWKPVIIRAGALGGGLPASDLQVSQLHRVVVRGAVARQHFDSNEVLVAARFLTALDGVEIVEDASHVDYVHFMFDRHEIITANGVQSESFCVSPLSRNQVGAAQLVELEAFFPDLAAIVRTGRQDLVRPVARGPLAEKIIAGHRTQGIALQ</sequence>
<dbReference type="OrthoDB" id="6305173at2"/>
<dbReference type="AlphaFoldDB" id="A0A344PJH2"/>
<proteinExistence type="predicted"/>
<dbReference type="Gene3D" id="2.170.16.10">
    <property type="entry name" value="Hedgehog/Intein (Hint) domain"/>
    <property type="match status" value="1"/>
</dbReference>
<keyword evidence="4" id="KW-1185">Reference proteome</keyword>
<protein>
    <recommendedName>
        <fullName evidence="2">Hedgehog/Intein (Hint) domain-containing protein</fullName>
    </recommendedName>
</protein>
<dbReference type="Proteomes" id="UP000252023">
    <property type="component" value="Chromosome"/>
</dbReference>
<reference evidence="4" key="1">
    <citation type="submission" date="2018-07" db="EMBL/GenBank/DDBJ databases">
        <title>Genome sequencing of Paracoccus sp. SC2-6.</title>
        <authorList>
            <person name="Heo J."/>
            <person name="Kim S.-J."/>
            <person name="Kwon S.-W."/>
        </authorList>
    </citation>
    <scope>NUCLEOTIDE SEQUENCE [LARGE SCALE GENOMIC DNA]</scope>
    <source>
        <strain evidence="4">SC2-6</strain>
    </source>
</reference>
<feature type="domain" description="Hedgehog/Intein (Hint)" evidence="2">
    <location>
        <begin position="161"/>
        <end position="306"/>
    </location>
</feature>
<evidence type="ECO:0000256" key="1">
    <source>
        <dbReference type="SAM" id="MobiDB-lite"/>
    </source>
</evidence>
<dbReference type="Pfam" id="PF13403">
    <property type="entry name" value="Hint_2"/>
    <property type="match status" value="1"/>
</dbReference>
<gene>
    <name evidence="3" type="ORF">DRW48_07350</name>
</gene>
<feature type="region of interest" description="Disordered" evidence="1">
    <location>
        <begin position="78"/>
        <end position="101"/>
    </location>
</feature>
<dbReference type="KEGG" id="pars:DRW48_07350"/>
<dbReference type="InterPro" id="IPR028992">
    <property type="entry name" value="Hedgehog/Intein_dom"/>
</dbReference>
<accession>A0A344PJH2</accession>
<dbReference type="SUPFAM" id="SSF51294">
    <property type="entry name" value="Hedgehog/intein (Hint) domain"/>
    <property type="match status" value="1"/>
</dbReference>
<evidence type="ECO:0000313" key="4">
    <source>
        <dbReference type="Proteomes" id="UP000252023"/>
    </source>
</evidence>
<organism evidence="3 4">
    <name type="scientific">Paracoccus suum</name>
    <dbReference type="NCBI Taxonomy" id="2259340"/>
    <lineage>
        <taxon>Bacteria</taxon>
        <taxon>Pseudomonadati</taxon>
        <taxon>Pseudomonadota</taxon>
        <taxon>Alphaproteobacteria</taxon>
        <taxon>Rhodobacterales</taxon>
        <taxon>Paracoccaceae</taxon>
        <taxon>Paracoccus</taxon>
    </lineage>
</organism>
<dbReference type="InterPro" id="IPR036844">
    <property type="entry name" value="Hint_dom_sf"/>
</dbReference>
<dbReference type="EMBL" id="CP030918">
    <property type="protein sequence ID" value="AXC49527.1"/>
    <property type="molecule type" value="Genomic_DNA"/>
</dbReference>
<evidence type="ECO:0000259" key="2">
    <source>
        <dbReference type="Pfam" id="PF13403"/>
    </source>
</evidence>
<name>A0A344PJH2_9RHOB</name>
<evidence type="ECO:0000313" key="3">
    <source>
        <dbReference type="EMBL" id="AXC49527.1"/>
    </source>
</evidence>